<feature type="compositionally biased region" description="Polar residues" evidence="7">
    <location>
        <begin position="98"/>
        <end position="111"/>
    </location>
</feature>
<dbReference type="Proteomes" id="UP001479436">
    <property type="component" value="Unassembled WGS sequence"/>
</dbReference>
<name>A0ABR2X1M3_9FUNG</name>
<keyword evidence="3" id="KW-0238">DNA-binding</keyword>
<dbReference type="Pfam" id="PF11785">
    <property type="entry name" value="Aft1_OSA"/>
    <property type="match status" value="1"/>
</dbReference>
<dbReference type="InterPro" id="IPR051027">
    <property type="entry name" value="bZIP_transcription_factors"/>
</dbReference>
<dbReference type="SUPFAM" id="SSF57959">
    <property type="entry name" value="Leucine zipper domain"/>
    <property type="match status" value="1"/>
</dbReference>
<dbReference type="InterPro" id="IPR002112">
    <property type="entry name" value="Leuzip_Jun"/>
</dbReference>
<dbReference type="PANTHER" id="PTHR19304">
    <property type="entry name" value="CYCLIC-AMP RESPONSE ELEMENT BINDING PROTEIN"/>
    <property type="match status" value="1"/>
</dbReference>
<feature type="coiled-coil region" evidence="6">
    <location>
        <begin position="303"/>
        <end position="337"/>
    </location>
</feature>
<reference evidence="9 10" key="1">
    <citation type="submission" date="2023-04" db="EMBL/GenBank/DDBJ databases">
        <title>Genome of Basidiobolus ranarum AG-B5.</title>
        <authorList>
            <person name="Stajich J.E."/>
            <person name="Carter-House D."/>
            <person name="Gryganskyi A."/>
        </authorList>
    </citation>
    <scope>NUCLEOTIDE SEQUENCE [LARGE SCALE GENOMIC DNA]</scope>
    <source>
        <strain evidence="9 10">AG-B5</strain>
    </source>
</reference>
<keyword evidence="2" id="KW-0805">Transcription regulation</keyword>
<evidence type="ECO:0000259" key="8">
    <source>
        <dbReference type="PROSITE" id="PS50217"/>
    </source>
</evidence>
<dbReference type="InterPro" id="IPR004827">
    <property type="entry name" value="bZIP"/>
</dbReference>
<evidence type="ECO:0000256" key="2">
    <source>
        <dbReference type="ARBA" id="ARBA00023015"/>
    </source>
</evidence>
<dbReference type="InterPro" id="IPR020956">
    <property type="entry name" value="TF_Aft1_OSM"/>
</dbReference>
<evidence type="ECO:0000256" key="6">
    <source>
        <dbReference type="SAM" id="Coils"/>
    </source>
</evidence>
<protein>
    <submittedName>
        <fullName evidence="9">Transcription factor, variant 2</fullName>
    </submittedName>
</protein>
<evidence type="ECO:0000256" key="3">
    <source>
        <dbReference type="ARBA" id="ARBA00023125"/>
    </source>
</evidence>
<dbReference type="EMBL" id="JASJQH010000063">
    <property type="protein sequence ID" value="KAK9767665.1"/>
    <property type="molecule type" value="Genomic_DNA"/>
</dbReference>
<proteinExistence type="predicted"/>
<sequence length="442" mass="47387">MSIFNGLTLDRSRPSPTAEMSNDFLNPSSKLDQEPNPFEQSFSTIAGTEDSATNDVTSKSILPPIANIDTPQAPTNIHSWGPQSLRSGPLSPSMLLGPQNSLVSGGRNNFSPYGAQPSPMTAALLGAAAQVSPSFLRNVPETTNLQLNVSSVDRKDGKGAGVSEIANPQTQASNSLNLPSKETTTNLSANTENHSHQQFNAVGQGNTTRQKVTHRKKEVDGSKTHQDKDKTKFSKRRKSTASAASGEGNELSEDEGSDNDKSQGDSKSDKKYKAESSDDKRKSFLERNRQAALKCRQRKKQWLNNLQAQVEYLSQENETLQSQATSLREEIINLKTLLLAHKNCPVAQANGVIGIEGLVPVMGGPPAHMGLPQMSAPMNMLGMPQGMPGAPGGMNPISVPPRIQGQAIHRAPTNIGMEGSGVHDIQSINGNLPAGSHPMMRF</sequence>
<keyword evidence="5" id="KW-0539">Nucleus</keyword>
<feature type="region of interest" description="Disordered" evidence="7">
    <location>
        <begin position="1"/>
        <end position="114"/>
    </location>
</feature>
<dbReference type="SMART" id="SM00338">
    <property type="entry name" value="BRLZ"/>
    <property type="match status" value="1"/>
</dbReference>
<comment type="subcellular location">
    <subcellularLocation>
        <location evidence="1">Nucleus</location>
    </subcellularLocation>
</comment>
<feature type="domain" description="BZIP" evidence="8">
    <location>
        <begin position="278"/>
        <end position="341"/>
    </location>
</feature>
<evidence type="ECO:0000256" key="7">
    <source>
        <dbReference type="SAM" id="MobiDB-lite"/>
    </source>
</evidence>
<feature type="compositionally biased region" description="Polar residues" evidence="7">
    <location>
        <begin position="38"/>
        <end position="60"/>
    </location>
</feature>
<evidence type="ECO:0000313" key="10">
    <source>
        <dbReference type="Proteomes" id="UP001479436"/>
    </source>
</evidence>
<organism evidence="9 10">
    <name type="scientific">Basidiobolus ranarum</name>
    <dbReference type="NCBI Taxonomy" id="34480"/>
    <lineage>
        <taxon>Eukaryota</taxon>
        <taxon>Fungi</taxon>
        <taxon>Fungi incertae sedis</taxon>
        <taxon>Zoopagomycota</taxon>
        <taxon>Entomophthoromycotina</taxon>
        <taxon>Basidiobolomycetes</taxon>
        <taxon>Basidiobolales</taxon>
        <taxon>Basidiobolaceae</taxon>
        <taxon>Basidiobolus</taxon>
    </lineage>
</organism>
<feature type="compositionally biased region" description="Polar residues" evidence="7">
    <location>
        <begin position="69"/>
        <end position="86"/>
    </location>
</feature>
<evidence type="ECO:0000313" key="9">
    <source>
        <dbReference type="EMBL" id="KAK9767665.1"/>
    </source>
</evidence>
<feature type="compositionally biased region" description="Basic and acidic residues" evidence="7">
    <location>
        <begin position="217"/>
        <end position="232"/>
    </location>
</feature>
<dbReference type="PRINTS" id="PR00043">
    <property type="entry name" value="LEUZIPPRJUN"/>
</dbReference>
<dbReference type="Gene3D" id="1.20.5.170">
    <property type="match status" value="1"/>
</dbReference>
<keyword evidence="6" id="KW-0175">Coiled coil</keyword>
<dbReference type="InterPro" id="IPR046347">
    <property type="entry name" value="bZIP_sf"/>
</dbReference>
<keyword evidence="10" id="KW-1185">Reference proteome</keyword>
<comment type="caution">
    <text evidence="9">The sequence shown here is derived from an EMBL/GenBank/DDBJ whole genome shotgun (WGS) entry which is preliminary data.</text>
</comment>
<evidence type="ECO:0000256" key="4">
    <source>
        <dbReference type="ARBA" id="ARBA00023163"/>
    </source>
</evidence>
<feature type="compositionally biased region" description="Polar residues" evidence="7">
    <location>
        <begin position="166"/>
        <end position="210"/>
    </location>
</feature>
<dbReference type="PROSITE" id="PS50217">
    <property type="entry name" value="BZIP"/>
    <property type="match status" value="1"/>
</dbReference>
<evidence type="ECO:0000256" key="1">
    <source>
        <dbReference type="ARBA" id="ARBA00004123"/>
    </source>
</evidence>
<dbReference type="CDD" id="cd14687">
    <property type="entry name" value="bZIP_ATF2"/>
    <property type="match status" value="1"/>
</dbReference>
<feature type="compositionally biased region" description="Basic and acidic residues" evidence="7">
    <location>
        <begin position="258"/>
        <end position="284"/>
    </location>
</feature>
<dbReference type="Pfam" id="PF00170">
    <property type="entry name" value="bZIP_1"/>
    <property type="match status" value="1"/>
</dbReference>
<evidence type="ECO:0000256" key="5">
    <source>
        <dbReference type="ARBA" id="ARBA00023242"/>
    </source>
</evidence>
<gene>
    <name evidence="9" type="primary">SKO1_3</name>
    <name evidence="9" type="ORF">K7432_002386</name>
</gene>
<feature type="region of interest" description="Disordered" evidence="7">
    <location>
        <begin position="147"/>
        <end position="284"/>
    </location>
</feature>
<keyword evidence="4" id="KW-0804">Transcription</keyword>
<feature type="compositionally biased region" description="Polar residues" evidence="7">
    <location>
        <begin position="14"/>
        <end position="30"/>
    </location>
</feature>
<accession>A0ABR2X1M3</accession>